<dbReference type="Proteomes" id="UP001157974">
    <property type="component" value="Unassembled WGS sequence"/>
</dbReference>
<reference evidence="3 4" key="1">
    <citation type="journal article" date="2023" name="Nat. Commun.">
        <title>Origin of minicircular mitochondrial genomes in red algae.</title>
        <authorList>
            <person name="Lee Y."/>
            <person name="Cho C.H."/>
            <person name="Lee Y.M."/>
            <person name="Park S.I."/>
            <person name="Yang J.H."/>
            <person name="West J.A."/>
            <person name="Bhattacharya D."/>
            <person name="Yoon H.S."/>
        </authorList>
    </citation>
    <scope>NUCLEOTIDE SEQUENCE [LARGE SCALE GENOMIC DNA]</scope>
    <source>
        <strain evidence="3 4">CCMP1338</strain>
        <tissue evidence="3">Whole cell</tissue>
    </source>
</reference>
<dbReference type="InterPro" id="IPR016024">
    <property type="entry name" value="ARM-type_fold"/>
</dbReference>
<proteinExistence type="predicted"/>
<dbReference type="InterPro" id="IPR021133">
    <property type="entry name" value="HEAT_type_2"/>
</dbReference>
<dbReference type="InterPro" id="IPR039918">
    <property type="entry name" value="PPP4R4"/>
</dbReference>
<accession>A0AAV8UM31</accession>
<organism evidence="3 4">
    <name type="scientific">Rhodosorus marinus</name>
    <dbReference type="NCBI Taxonomy" id="101924"/>
    <lineage>
        <taxon>Eukaryota</taxon>
        <taxon>Rhodophyta</taxon>
        <taxon>Stylonematophyceae</taxon>
        <taxon>Stylonematales</taxon>
        <taxon>Stylonemataceae</taxon>
        <taxon>Rhodosorus</taxon>
    </lineage>
</organism>
<dbReference type="InterPro" id="IPR011989">
    <property type="entry name" value="ARM-like"/>
</dbReference>
<evidence type="ECO:0000313" key="4">
    <source>
        <dbReference type="Proteomes" id="UP001157974"/>
    </source>
</evidence>
<comment type="caution">
    <text evidence="3">The sequence shown here is derived from an EMBL/GenBank/DDBJ whole genome shotgun (WGS) entry which is preliminary data.</text>
</comment>
<feature type="repeat" description="HEAT" evidence="1">
    <location>
        <begin position="188"/>
        <end position="226"/>
    </location>
</feature>
<name>A0AAV8UM31_9RHOD</name>
<dbReference type="PROSITE" id="PS50077">
    <property type="entry name" value="HEAT_REPEAT"/>
    <property type="match status" value="1"/>
</dbReference>
<dbReference type="PANTHER" id="PTHR21467:SF0">
    <property type="entry name" value="SERINE_THREONINE-PROTEIN PHOSPHATASE 4 REGULATORY SUBUNIT 4"/>
    <property type="match status" value="1"/>
</dbReference>
<dbReference type="AlphaFoldDB" id="A0AAV8UM31"/>
<evidence type="ECO:0000256" key="2">
    <source>
        <dbReference type="SAM" id="MobiDB-lite"/>
    </source>
</evidence>
<dbReference type="PANTHER" id="PTHR21467">
    <property type="entry name" value="PROTEIN PHOSPHATASE 4 REGULATORY SUBUNIT 4 PPP4R4"/>
    <property type="match status" value="1"/>
</dbReference>
<dbReference type="EMBL" id="JAMWBK010000008">
    <property type="protein sequence ID" value="KAJ8903069.1"/>
    <property type="molecule type" value="Genomic_DNA"/>
</dbReference>
<evidence type="ECO:0000313" key="3">
    <source>
        <dbReference type="EMBL" id="KAJ8903069.1"/>
    </source>
</evidence>
<dbReference type="SUPFAM" id="SSF48371">
    <property type="entry name" value="ARM repeat"/>
    <property type="match status" value="1"/>
</dbReference>
<dbReference type="Gene3D" id="1.25.10.10">
    <property type="entry name" value="Leucine-rich Repeat Variant"/>
    <property type="match status" value="1"/>
</dbReference>
<sequence>MRVQNADATDQEVELQLASSEVVYSVQKMAELLKDGTDSERTFVLEEIQQLFGHCMDDILRTLLPIICTRIHLWKMDVQLTAAATLALLVLFQIPLDSARGIARASMTVIKTSGKNLEQEELAFFYQAWASILVEVIPRLVDYHNDAAHFIKLVDDHLGSRDTESRKFAARILGALGGVSMELAENEILPRVMRLSEDEDVTVRGTTAEAMKSVGGSMSEKVLQETIWVKLVAYLDEDDVRIQATSLRTIAQIVEKQRGLENSDRKLFKESLPPILMRQIRFANASSEKDQRLVKDEEYTLLDVCSDVFGELLYSVALFYQKGFRKEALKAYVGMATCNGPIIRRNTAFNLPGVCLALGDKFGGELSAVAEYLSKDKDAEVRWIVSSGIHETVKALARTGKIEKLGKAVATLLYDKNPAVSMNAFENFSAVVVSFLDHGHTEIVRQLGGLLKTIYPHVEGSWRMQKLVSDQIAKCVQAFPPALIFEVIEPALFKILENGMPVVQDACMDAIVRSFAFFDDEIYRDEAVREFWCSCEYSKHPYRMRIAMIHGAEIALEVFSSVTFRAVFARPVLGLRKDPISNVRLRLARTMLPLLAVCGELDEFHETLGALASDQDVDVRDAVADFERNVVDLRTPLWQERDNVKLSHERSLYTKATKLPWHGPTTAPRRGHALSSKHQQAS</sequence>
<evidence type="ECO:0000256" key="1">
    <source>
        <dbReference type="PROSITE-ProRule" id="PRU00103"/>
    </source>
</evidence>
<protein>
    <submittedName>
        <fullName evidence="3">Uncharacterized protein</fullName>
    </submittedName>
</protein>
<gene>
    <name evidence="3" type="ORF">NDN08_006384</name>
</gene>
<keyword evidence="4" id="KW-1185">Reference proteome</keyword>
<feature type="region of interest" description="Disordered" evidence="2">
    <location>
        <begin position="658"/>
        <end position="682"/>
    </location>
</feature>